<dbReference type="SUPFAM" id="SSF143800">
    <property type="entry name" value="L28p-like"/>
    <property type="match status" value="1"/>
</dbReference>
<comment type="similarity">
    <text evidence="1 5">Belongs to the bacterial ribosomal protein bL28 family.</text>
</comment>
<dbReference type="FunFam" id="2.30.170.40:FF:000001">
    <property type="entry name" value="50S ribosomal protein L28"/>
    <property type="match status" value="1"/>
</dbReference>
<name>A0A840LF92_9BURK</name>
<dbReference type="HAMAP" id="MF_00373">
    <property type="entry name" value="Ribosomal_bL28"/>
    <property type="match status" value="1"/>
</dbReference>
<organism evidence="6 7">
    <name type="scientific">Roseateles oligotrophus</name>
    <dbReference type="NCBI Taxonomy" id="1769250"/>
    <lineage>
        <taxon>Bacteria</taxon>
        <taxon>Pseudomonadati</taxon>
        <taxon>Pseudomonadota</taxon>
        <taxon>Betaproteobacteria</taxon>
        <taxon>Burkholderiales</taxon>
        <taxon>Sphaerotilaceae</taxon>
        <taxon>Roseateles</taxon>
    </lineage>
</organism>
<dbReference type="AlphaFoldDB" id="A0A840LF92"/>
<reference evidence="6 7" key="1">
    <citation type="submission" date="2020-08" db="EMBL/GenBank/DDBJ databases">
        <title>Functional genomics of gut bacteria from endangered species of beetles.</title>
        <authorList>
            <person name="Carlos-Shanley C."/>
        </authorList>
    </citation>
    <scope>NUCLEOTIDE SEQUENCE [LARGE SCALE GENOMIC DNA]</scope>
    <source>
        <strain evidence="6 7">S00239</strain>
    </source>
</reference>
<dbReference type="PANTHER" id="PTHR13528:SF2">
    <property type="entry name" value="LARGE RIBOSOMAL SUBUNIT PROTEIN BL28M"/>
    <property type="match status" value="1"/>
</dbReference>
<keyword evidence="2 5" id="KW-0689">Ribosomal protein</keyword>
<dbReference type="Gene3D" id="2.30.170.40">
    <property type="entry name" value="Ribosomal protein L28/L24"/>
    <property type="match status" value="1"/>
</dbReference>
<evidence type="ECO:0000313" key="7">
    <source>
        <dbReference type="Proteomes" id="UP000562027"/>
    </source>
</evidence>
<dbReference type="InterPro" id="IPR026569">
    <property type="entry name" value="Ribosomal_bL28"/>
</dbReference>
<evidence type="ECO:0000256" key="1">
    <source>
        <dbReference type="ARBA" id="ARBA00008760"/>
    </source>
</evidence>
<dbReference type="GO" id="GO:0022625">
    <property type="term" value="C:cytosolic large ribosomal subunit"/>
    <property type="evidence" value="ECO:0007669"/>
    <property type="project" value="TreeGrafter"/>
</dbReference>
<evidence type="ECO:0000256" key="4">
    <source>
        <dbReference type="ARBA" id="ARBA00035174"/>
    </source>
</evidence>
<dbReference type="EMBL" id="JACHLP010000004">
    <property type="protein sequence ID" value="MBB4843977.1"/>
    <property type="molecule type" value="Genomic_DNA"/>
</dbReference>
<proteinExistence type="inferred from homology"/>
<evidence type="ECO:0000256" key="2">
    <source>
        <dbReference type="ARBA" id="ARBA00022980"/>
    </source>
</evidence>
<comment type="caution">
    <text evidence="6">The sequence shown here is derived from an EMBL/GenBank/DDBJ whole genome shotgun (WGS) entry which is preliminary data.</text>
</comment>
<dbReference type="NCBIfam" id="TIGR00009">
    <property type="entry name" value="L28"/>
    <property type="match status" value="1"/>
</dbReference>
<dbReference type="Proteomes" id="UP000562027">
    <property type="component" value="Unassembled WGS sequence"/>
</dbReference>
<keyword evidence="7" id="KW-1185">Reference proteome</keyword>
<protein>
    <recommendedName>
        <fullName evidence="4 5">Large ribosomal subunit protein bL28</fullName>
    </recommendedName>
</protein>
<dbReference type="InterPro" id="IPR001383">
    <property type="entry name" value="Ribosomal_bL28_bact-type"/>
</dbReference>
<dbReference type="PANTHER" id="PTHR13528">
    <property type="entry name" value="39S RIBOSOMAL PROTEIN L28, MITOCHONDRIAL"/>
    <property type="match status" value="1"/>
</dbReference>
<dbReference type="Pfam" id="PF00830">
    <property type="entry name" value="Ribosomal_L28"/>
    <property type="match status" value="1"/>
</dbReference>
<evidence type="ECO:0000256" key="5">
    <source>
        <dbReference type="HAMAP-Rule" id="MF_00373"/>
    </source>
</evidence>
<sequence>MWLLGTRFKSVEELVKKVENRRSVMARVCQVTGKKPMVGNNVSHANNKTKRRFLPNLQYRRFFLETENRWVRLRISNAALRLIDKVGIDQVVADLRAKGEL</sequence>
<gene>
    <name evidence="5" type="primary">rpmB</name>
    <name evidence="6" type="ORF">HNP55_002500</name>
</gene>
<evidence type="ECO:0000256" key="3">
    <source>
        <dbReference type="ARBA" id="ARBA00023274"/>
    </source>
</evidence>
<dbReference type="GO" id="GO:0003735">
    <property type="term" value="F:structural constituent of ribosome"/>
    <property type="evidence" value="ECO:0007669"/>
    <property type="project" value="InterPro"/>
</dbReference>
<keyword evidence="3 5" id="KW-0687">Ribonucleoprotein</keyword>
<dbReference type="InterPro" id="IPR034704">
    <property type="entry name" value="Ribosomal_bL28/bL31-like_sf"/>
</dbReference>
<evidence type="ECO:0000313" key="6">
    <source>
        <dbReference type="EMBL" id="MBB4843977.1"/>
    </source>
</evidence>
<accession>A0A840LF92</accession>
<dbReference type="InterPro" id="IPR037147">
    <property type="entry name" value="Ribosomal_bL28_sf"/>
</dbReference>
<dbReference type="GO" id="GO:0006412">
    <property type="term" value="P:translation"/>
    <property type="evidence" value="ECO:0007669"/>
    <property type="project" value="UniProtKB-UniRule"/>
</dbReference>